<keyword evidence="6 7" id="KW-0472">Membrane</keyword>
<keyword evidence="3" id="KW-1003">Cell membrane</keyword>
<evidence type="ECO:0000313" key="11">
    <source>
        <dbReference type="Proteomes" id="UP000269226"/>
    </source>
</evidence>
<feature type="transmembrane region" description="Helical" evidence="7">
    <location>
        <begin position="6"/>
        <end position="24"/>
    </location>
</feature>
<organism evidence="10 11">
    <name type="scientific">Melissococcus plutonius</name>
    <dbReference type="NCBI Taxonomy" id="33970"/>
    <lineage>
        <taxon>Bacteria</taxon>
        <taxon>Bacillati</taxon>
        <taxon>Bacillota</taxon>
        <taxon>Bacilli</taxon>
        <taxon>Lactobacillales</taxon>
        <taxon>Enterococcaceae</taxon>
        <taxon>Melissococcus</taxon>
    </lineage>
</organism>
<keyword evidence="5 7" id="KW-1133">Transmembrane helix</keyword>
<dbReference type="GO" id="GO:0005886">
    <property type="term" value="C:plasma membrane"/>
    <property type="evidence" value="ECO:0007669"/>
    <property type="project" value="UniProtKB-SubCell"/>
</dbReference>
<dbReference type="Pfam" id="PF20730">
    <property type="entry name" value="YetF_N"/>
    <property type="match status" value="1"/>
</dbReference>
<evidence type="ECO:0000256" key="6">
    <source>
        <dbReference type="ARBA" id="ARBA00023136"/>
    </source>
</evidence>
<evidence type="ECO:0000256" key="7">
    <source>
        <dbReference type="SAM" id="Phobius"/>
    </source>
</evidence>
<evidence type="ECO:0000256" key="3">
    <source>
        <dbReference type="ARBA" id="ARBA00022475"/>
    </source>
</evidence>
<name>A0A2Z5Y4V8_9ENTE</name>
<comment type="similarity">
    <text evidence="2">Belongs to the UPF0702 family.</text>
</comment>
<feature type="domain" description="YetF C-terminal" evidence="8">
    <location>
        <begin position="82"/>
        <end position="199"/>
    </location>
</feature>
<evidence type="ECO:0000256" key="5">
    <source>
        <dbReference type="ARBA" id="ARBA00022989"/>
    </source>
</evidence>
<reference evidence="10 11" key="1">
    <citation type="submission" date="2018-01" db="EMBL/GenBank/DDBJ databases">
        <title>Whole genome sequence of Melissococcus plutonius DAT561.</title>
        <authorList>
            <person name="Okumura K."/>
            <person name="Takamatsu D."/>
            <person name="Okura M."/>
        </authorList>
    </citation>
    <scope>NUCLEOTIDE SEQUENCE [LARGE SCALE GENOMIC DNA]</scope>
    <source>
        <strain evidence="10 11">DAT561</strain>
        <plasmid evidence="11">pmp1 dat561 dna</plasmid>
    </source>
</reference>
<evidence type="ECO:0000256" key="2">
    <source>
        <dbReference type="ARBA" id="ARBA00006448"/>
    </source>
</evidence>
<dbReference type="GeneID" id="39499681"/>
<dbReference type="InterPro" id="IPR023090">
    <property type="entry name" value="UPF0702_alpha/beta_dom_sf"/>
</dbReference>
<feature type="transmembrane region" description="Helical" evidence="7">
    <location>
        <begin position="59"/>
        <end position="79"/>
    </location>
</feature>
<dbReference type="Proteomes" id="UP000269226">
    <property type="component" value="Plasmid pMP1"/>
</dbReference>
<proteinExistence type="inferred from homology"/>
<dbReference type="AlphaFoldDB" id="A0A2Z5Y4V8"/>
<dbReference type="OMA" id="WKTDEGF"/>
<sequence>MPAYNLTFIKLGLGIVCLVIQINLTGRSNIAPSSTLDQVENFVLGGIIGGVIYNDSISILQFVLVLLLWTLLVLIVKFIREHNRFLKNFIDGKPVTLIKDGKINIKECLQYGISANDLMFKLRSNKIFQVEPIKRAILEQNGQLTITKFGEQNVYYPLIVDGQINPDVLEAAGKDINWLNQQIKEKNYKNVKEIYLGEYLSGKLTLYGYNDKED</sequence>
<geneLocation type="plasmid" evidence="11">
    <name>pmp1 dat561 dna</name>
</geneLocation>
<keyword evidence="10" id="KW-0614">Plasmid</keyword>
<gene>
    <name evidence="10" type="ORF">DAT561_p1081</name>
</gene>
<dbReference type="PANTHER" id="PTHR34582">
    <property type="entry name" value="UPF0702 TRANSMEMBRANE PROTEIN YCAP"/>
    <property type="match status" value="1"/>
</dbReference>
<comment type="subcellular location">
    <subcellularLocation>
        <location evidence="1">Cell membrane</location>
        <topology evidence="1">Multi-pass membrane protein</topology>
    </subcellularLocation>
</comment>
<keyword evidence="4 7" id="KW-0812">Transmembrane</keyword>
<evidence type="ECO:0000313" key="10">
    <source>
        <dbReference type="EMBL" id="BBC61783.1"/>
    </source>
</evidence>
<dbReference type="Gene3D" id="3.30.240.20">
    <property type="entry name" value="bsu07140 like domains"/>
    <property type="match status" value="2"/>
</dbReference>
<dbReference type="RefSeq" id="WP_013774748.1">
    <property type="nucleotide sequence ID" value="NZ_AP018493.1"/>
</dbReference>
<dbReference type="Pfam" id="PF04239">
    <property type="entry name" value="DUF421"/>
    <property type="match status" value="1"/>
</dbReference>
<evidence type="ECO:0000256" key="4">
    <source>
        <dbReference type="ARBA" id="ARBA00022692"/>
    </source>
</evidence>
<feature type="domain" description="YetF-like N-terminal transmembrane" evidence="9">
    <location>
        <begin position="6"/>
        <end position="79"/>
    </location>
</feature>
<evidence type="ECO:0000256" key="1">
    <source>
        <dbReference type="ARBA" id="ARBA00004651"/>
    </source>
</evidence>
<dbReference type="PANTHER" id="PTHR34582:SF6">
    <property type="entry name" value="UPF0702 TRANSMEMBRANE PROTEIN YCAP"/>
    <property type="match status" value="1"/>
</dbReference>
<accession>A0A2Z5Y4V8</accession>
<evidence type="ECO:0000259" key="9">
    <source>
        <dbReference type="Pfam" id="PF20730"/>
    </source>
</evidence>
<dbReference type="InterPro" id="IPR007353">
    <property type="entry name" value="DUF421"/>
</dbReference>
<dbReference type="InterPro" id="IPR048454">
    <property type="entry name" value="YetF_N"/>
</dbReference>
<evidence type="ECO:0000259" key="8">
    <source>
        <dbReference type="Pfam" id="PF04239"/>
    </source>
</evidence>
<dbReference type="EMBL" id="AP018493">
    <property type="protein sequence ID" value="BBC61783.1"/>
    <property type="molecule type" value="Genomic_DNA"/>
</dbReference>
<protein>
    <submittedName>
        <fullName evidence="10">Probable membrane protein YetF</fullName>
    </submittedName>
</protein>